<organism evidence="3 4">
    <name type="scientific">Antrihabitans spumae</name>
    <dbReference type="NCBI Taxonomy" id="3373370"/>
    <lineage>
        <taxon>Bacteria</taxon>
        <taxon>Bacillati</taxon>
        <taxon>Actinomycetota</taxon>
        <taxon>Actinomycetes</taxon>
        <taxon>Mycobacteriales</taxon>
        <taxon>Nocardiaceae</taxon>
        <taxon>Antrihabitans</taxon>
    </lineage>
</organism>
<comment type="caution">
    <text evidence="3">The sequence shown here is derived from an EMBL/GenBank/DDBJ whole genome shotgun (WGS) entry which is preliminary data.</text>
</comment>
<evidence type="ECO:0000313" key="3">
    <source>
        <dbReference type="EMBL" id="MFH5243270.1"/>
    </source>
</evidence>
<name>A0ABW7KLB0_9NOCA</name>
<dbReference type="PROSITE" id="PS51257">
    <property type="entry name" value="PROKAR_LIPOPROTEIN"/>
    <property type="match status" value="1"/>
</dbReference>
<evidence type="ECO:0000313" key="5">
    <source>
        <dbReference type="Proteomes" id="UP001609219"/>
    </source>
</evidence>
<dbReference type="RefSeq" id="WP_395124947.1">
    <property type="nucleotide sequence ID" value="NZ_JBIMSN010000098.1"/>
</dbReference>
<sequence>MNRQRTAVFTCAVGVSAILLVSGCDSRSGVDTASSPSTASTARPSAAASTAPTTGTPTSATTVATVPVGEVPTNPQAAEALRPWATDLVDGDIDLLTKTCWTISPQGVAEMYTDTDAILAAIAQPGVDGQFAVTWTGPQRTVSVKRSEIVSGYACPSVRPTGSSADLDPREARHTVRRYLSRFIGKPVNPADVEGDYRLVCDGALQTWDPDGTGTATAPPLANNPGRLTGITAFQDSEITSEQLGNSYVRVSVPVTNAAGVTTTEIFTLDVGANGYCIGDVSP</sequence>
<protein>
    <submittedName>
        <fullName evidence="3">Uncharacterized protein</fullName>
    </submittedName>
</protein>
<dbReference type="EMBL" id="JBIMSN010000098">
    <property type="protein sequence ID" value="MFH5231106.1"/>
    <property type="molecule type" value="Genomic_DNA"/>
</dbReference>
<evidence type="ECO:0000313" key="2">
    <source>
        <dbReference type="EMBL" id="MFH5231106.1"/>
    </source>
</evidence>
<gene>
    <name evidence="3" type="ORF">ACHIPV_15530</name>
    <name evidence="2" type="ORF">ACHIRB_21440</name>
</gene>
<feature type="compositionally biased region" description="Low complexity" evidence="1">
    <location>
        <begin position="32"/>
        <end position="61"/>
    </location>
</feature>
<evidence type="ECO:0000256" key="1">
    <source>
        <dbReference type="SAM" id="MobiDB-lite"/>
    </source>
</evidence>
<feature type="region of interest" description="Disordered" evidence="1">
    <location>
        <begin position="26"/>
        <end position="61"/>
    </location>
</feature>
<dbReference type="EMBL" id="JBIMSP010000023">
    <property type="protein sequence ID" value="MFH5243270.1"/>
    <property type="molecule type" value="Genomic_DNA"/>
</dbReference>
<reference evidence="4 5" key="1">
    <citation type="submission" date="2024-10" db="EMBL/GenBank/DDBJ databases">
        <authorList>
            <person name="Riesco R."/>
        </authorList>
    </citation>
    <scope>NUCLEOTIDE SEQUENCE [LARGE SCALE GENOMIC DNA]</scope>
    <source>
        <strain evidence="3 4">NCIMB 15448</strain>
        <strain evidence="2 5">NCIMB 15450</strain>
    </source>
</reference>
<proteinExistence type="predicted"/>
<dbReference type="Proteomes" id="UP001609219">
    <property type="component" value="Unassembled WGS sequence"/>
</dbReference>
<evidence type="ECO:0000313" key="4">
    <source>
        <dbReference type="Proteomes" id="UP001609176"/>
    </source>
</evidence>
<accession>A0ABW7KLB0</accession>
<keyword evidence="5" id="KW-1185">Reference proteome</keyword>
<dbReference type="Proteomes" id="UP001609176">
    <property type="component" value="Unassembled WGS sequence"/>
</dbReference>